<dbReference type="InterPro" id="IPR015424">
    <property type="entry name" value="PyrdxlP-dep_Trfase"/>
</dbReference>
<evidence type="ECO:0000313" key="2">
    <source>
        <dbReference type="Proteomes" id="UP000255192"/>
    </source>
</evidence>
<keyword evidence="1" id="KW-0012">Acyltransferase</keyword>
<gene>
    <name evidence="1" type="primary">kbl_2</name>
    <name evidence="1" type="ORF">NCTC204_02157</name>
</gene>
<accession>A0A377ZWE9</accession>
<keyword evidence="1" id="KW-0808">Transferase</keyword>
<organism evidence="1 2">
    <name type="scientific">Klebsiella pneumoniae</name>
    <dbReference type="NCBI Taxonomy" id="573"/>
    <lineage>
        <taxon>Bacteria</taxon>
        <taxon>Pseudomonadati</taxon>
        <taxon>Pseudomonadota</taxon>
        <taxon>Gammaproteobacteria</taxon>
        <taxon>Enterobacterales</taxon>
        <taxon>Enterobacteriaceae</taxon>
        <taxon>Klebsiella/Raoultella group</taxon>
        <taxon>Klebsiella</taxon>
        <taxon>Klebsiella pneumoniae complex</taxon>
    </lineage>
</organism>
<dbReference type="EMBL" id="UGMD01000002">
    <property type="protein sequence ID" value="STU87553.1"/>
    <property type="molecule type" value="Genomic_DNA"/>
</dbReference>
<name>A0A377ZWE9_KLEPN</name>
<dbReference type="SUPFAM" id="SSF53383">
    <property type="entry name" value="PLP-dependent transferases"/>
    <property type="match status" value="1"/>
</dbReference>
<dbReference type="Proteomes" id="UP000255192">
    <property type="component" value="Unassembled WGS sequence"/>
</dbReference>
<dbReference type="Gene3D" id="3.90.1150.10">
    <property type="entry name" value="Aspartate Aminotransferase, domain 1"/>
    <property type="match status" value="1"/>
</dbReference>
<proteinExistence type="predicted"/>
<dbReference type="AlphaFoldDB" id="A0A377ZWE9"/>
<keyword evidence="1" id="KW-0436">Ligase</keyword>
<evidence type="ECO:0000313" key="1">
    <source>
        <dbReference type="EMBL" id="STU87553.1"/>
    </source>
</evidence>
<protein>
    <submittedName>
        <fullName evidence="1">2-amino-3-ketobutyrate coenzyme A ligase</fullName>
        <ecNumber evidence="1">2.3.1.29</ecNumber>
    </submittedName>
</protein>
<dbReference type="GO" id="GO:0008890">
    <property type="term" value="F:glycine C-acetyltransferase activity"/>
    <property type="evidence" value="ECO:0007669"/>
    <property type="project" value="UniProtKB-EC"/>
</dbReference>
<dbReference type="EC" id="2.3.1.29" evidence="1"/>
<sequence length="67" mass="7549">MAQNFARELQKEGIYVTGFFYPVVPKGQARIRTQMSAAHTLNKLSVRWKPLPASANNWASSPNKGMR</sequence>
<dbReference type="GO" id="GO:0016874">
    <property type="term" value="F:ligase activity"/>
    <property type="evidence" value="ECO:0007669"/>
    <property type="project" value="UniProtKB-KW"/>
</dbReference>
<reference evidence="1 2" key="1">
    <citation type="submission" date="2018-06" db="EMBL/GenBank/DDBJ databases">
        <authorList>
            <consortium name="Pathogen Informatics"/>
            <person name="Doyle S."/>
        </authorList>
    </citation>
    <scope>NUCLEOTIDE SEQUENCE [LARGE SCALE GENOMIC DNA]</scope>
    <source>
        <strain evidence="1 2">NCTC204</strain>
    </source>
</reference>
<dbReference type="InterPro" id="IPR015422">
    <property type="entry name" value="PyrdxlP-dep_Trfase_small"/>
</dbReference>